<dbReference type="InterPro" id="IPR012668">
    <property type="entry name" value="CHP02466"/>
</dbReference>
<dbReference type="Gene3D" id="2.60.120.620">
    <property type="entry name" value="q2cbj1_9rhob like domain"/>
    <property type="match status" value="1"/>
</dbReference>
<evidence type="ECO:0000313" key="2">
    <source>
        <dbReference type="Proteomes" id="UP000443353"/>
    </source>
</evidence>
<organism evidence="1 2">
    <name type="scientific">Massilia cellulosiltytica</name>
    <dbReference type="NCBI Taxonomy" id="2683234"/>
    <lineage>
        <taxon>Bacteria</taxon>
        <taxon>Pseudomonadati</taxon>
        <taxon>Pseudomonadota</taxon>
        <taxon>Betaproteobacteria</taxon>
        <taxon>Burkholderiales</taxon>
        <taxon>Oxalobacteraceae</taxon>
        <taxon>Telluria group</taxon>
        <taxon>Massilia</taxon>
    </lineage>
</organism>
<keyword evidence="2" id="KW-1185">Reference proteome</keyword>
<protein>
    <recommendedName>
        <fullName evidence="3">2OG-Fe(II) oxygenase</fullName>
    </recommendedName>
</protein>
<evidence type="ECO:0008006" key="3">
    <source>
        <dbReference type="Google" id="ProtNLM"/>
    </source>
</evidence>
<comment type="caution">
    <text evidence="1">The sequence shown here is derived from an EMBL/GenBank/DDBJ whole genome shotgun (WGS) entry which is preliminary data.</text>
</comment>
<dbReference type="EMBL" id="WSES01000007">
    <property type="protein sequence ID" value="MVW62908.1"/>
    <property type="molecule type" value="Genomic_DNA"/>
</dbReference>
<evidence type="ECO:0000313" key="1">
    <source>
        <dbReference type="EMBL" id="MVW62908.1"/>
    </source>
</evidence>
<proteinExistence type="predicted"/>
<accession>A0A7X3G3P5</accession>
<dbReference type="NCBIfam" id="TIGR02466">
    <property type="entry name" value="TIGR02466 family protein"/>
    <property type="match status" value="1"/>
</dbReference>
<gene>
    <name evidence="1" type="ORF">GPY61_23605</name>
</gene>
<dbReference type="Proteomes" id="UP000443353">
    <property type="component" value="Unassembled WGS sequence"/>
</dbReference>
<dbReference type="Pfam" id="PF13759">
    <property type="entry name" value="2OG-FeII_Oxy_5"/>
    <property type="match status" value="1"/>
</dbReference>
<dbReference type="AlphaFoldDB" id="A0A7X3G3P5"/>
<reference evidence="1 2" key="1">
    <citation type="submission" date="2019-12" db="EMBL/GenBank/DDBJ databases">
        <authorList>
            <person name="Li C."/>
            <person name="Zhao J."/>
        </authorList>
    </citation>
    <scope>NUCLEOTIDE SEQUENCE [LARGE SCALE GENOMIC DNA]</scope>
    <source>
        <strain evidence="1 2">NEAU-DD11</strain>
    </source>
</reference>
<name>A0A7X3G3P5_9BURK</name>
<sequence>MSNMKASMQVLELFPTPVFVVQTQGVDNEELARQIYAIRDEEVVAGIADKTGLSNYGGFRSYDLLPLPGFAQLKQLVLRVLNECMVKGAWFAEPEVTEAQFGAMWGVINGKGHANSPHNHPGSWISGVYYPQVPAAKERAGSLCFRDPILARTFTRSFYRNVPAEAASVVPEVGKLIMFPSWVEHHVGPNLTDEDRIAIAFNIDHAKAR</sequence>